<organism evidence="1">
    <name type="scientific">marine sediment metagenome</name>
    <dbReference type="NCBI Taxonomy" id="412755"/>
    <lineage>
        <taxon>unclassified sequences</taxon>
        <taxon>metagenomes</taxon>
        <taxon>ecological metagenomes</taxon>
    </lineage>
</organism>
<protein>
    <submittedName>
        <fullName evidence="1">Uncharacterized protein</fullName>
    </submittedName>
</protein>
<gene>
    <name evidence="1" type="ORF">LCGC14_0844000</name>
</gene>
<name>A0A0F9PC93_9ZZZZ</name>
<accession>A0A0F9PC93</accession>
<comment type="caution">
    <text evidence="1">The sequence shown here is derived from an EMBL/GenBank/DDBJ whole genome shotgun (WGS) entry which is preliminary data.</text>
</comment>
<dbReference type="AlphaFoldDB" id="A0A0F9PC93"/>
<dbReference type="EMBL" id="LAZR01002488">
    <property type="protein sequence ID" value="KKN29435.1"/>
    <property type="molecule type" value="Genomic_DNA"/>
</dbReference>
<sequence>MVKTKVEIKVTTGGEVHKKIMSKYKDVINFVNKDLPAIVKNQEWVDGDQ</sequence>
<evidence type="ECO:0000313" key="1">
    <source>
        <dbReference type="EMBL" id="KKN29435.1"/>
    </source>
</evidence>
<proteinExistence type="predicted"/>
<reference evidence="1" key="1">
    <citation type="journal article" date="2015" name="Nature">
        <title>Complex archaea that bridge the gap between prokaryotes and eukaryotes.</title>
        <authorList>
            <person name="Spang A."/>
            <person name="Saw J.H."/>
            <person name="Jorgensen S.L."/>
            <person name="Zaremba-Niedzwiedzka K."/>
            <person name="Martijn J."/>
            <person name="Lind A.E."/>
            <person name="van Eijk R."/>
            <person name="Schleper C."/>
            <person name="Guy L."/>
            <person name="Ettema T.J."/>
        </authorList>
    </citation>
    <scope>NUCLEOTIDE SEQUENCE</scope>
</reference>